<name>A0AAE3G1M7_9GAMM</name>
<protein>
    <submittedName>
        <fullName evidence="2">FkbM family methyltransferase</fullName>
    </submittedName>
</protein>
<organism evidence="2 3">
    <name type="scientific">Natronocella acetinitrilica</name>
    <dbReference type="NCBI Taxonomy" id="414046"/>
    <lineage>
        <taxon>Bacteria</taxon>
        <taxon>Pseudomonadati</taxon>
        <taxon>Pseudomonadota</taxon>
        <taxon>Gammaproteobacteria</taxon>
        <taxon>Chromatiales</taxon>
        <taxon>Ectothiorhodospiraceae</taxon>
        <taxon>Natronocella</taxon>
    </lineage>
</organism>
<gene>
    <name evidence="2" type="ORF">J2T57_001064</name>
</gene>
<dbReference type="Proteomes" id="UP001205843">
    <property type="component" value="Unassembled WGS sequence"/>
</dbReference>
<dbReference type="AlphaFoldDB" id="A0AAE3G1M7"/>
<dbReference type="InterPro" id="IPR029063">
    <property type="entry name" value="SAM-dependent_MTases_sf"/>
</dbReference>
<sequence length="247" mass="27480">MRTLLRSLPFEIRTFVDVGANIGQSLLSYKSVCPEGRYVGFEPNPFCVVYVHELASESAIRNFEIVPAGLSDEPRVASLHVGRRNLTNSGATLETDLKDVARKVAHPVCLYRLDDISDEFGFEKGGLVLKIDAESHESKVFRGASSFIGALQPLIIAEVLPPRDSNDVGRMENISEINALLESLQYEIYKISITPDRDLSVLQKIDYIPAEPVSKELKEFNRDYVFAPKSLHSELLKIKLARSGESG</sequence>
<evidence type="ECO:0000259" key="1">
    <source>
        <dbReference type="Pfam" id="PF05050"/>
    </source>
</evidence>
<evidence type="ECO:0000313" key="2">
    <source>
        <dbReference type="EMBL" id="MCP1673965.1"/>
    </source>
</evidence>
<dbReference type="InterPro" id="IPR053188">
    <property type="entry name" value="FkbM_Methyltransferase"/>
</dbReference>
<accession>A0AAE3G1M7</accession>
<dbReference type="NCBIfam" id="TIGR01444">
    <property type="entry name" value="fkbM_fam"/>
    <property type="match status" value="1"/>
</dbReference>
<keyword evidence="2" id="KW-0808">Transferase</keyword>
<dbReference type="SUPFAM" id="SSF53335">
    <property type="entry name" value="S-adenosyl-L-methionine-dependent methyltransferases"/>
    <property type="match status" value="1"/>
</dbReference>
<dbReference type="Pfam" id="PF05050">
    <property type="entry name" value="Methyltransf_21"/>
    <property type="match status" value="1"/>
</dbReference>
<dbReference type="Gene3D" id="3.40.50.150">
    <property type="entry name" value="Vaccinia Virus protein VP39"/>
    <property type="match status" value="1"/>
</dbReference>
<reference evidence="2" key="1">
    <citation type="submission" date="2022-03" db="EMBL/GenBank/DDBJ databases">
        <title>Genomic Encyclopedia of Type Strains, Phase III (KMG-III): the genomes of soil and plant-associated and newly described type strains.</title>
        <authorList>
            <person name="Whitman W."/>
        </authorList>
    </citation>
    <scope>NUCLEOTIDE SEQUENCE</scope>
    <source>
        <strain evidence="2">ANL 6-2</strain>
    </source>
</reference>
<dbReference type="GO" id="GO:0032259">
    <property type="term" value="P:methylation"/>
    <property type="evidence" value="ECO:0007669"/>
    <property type="project" value="UniProtKB-KW"/>
</dbReference>
<dbReference type="EMBL" id="JALJXV010000002">
    <property type="protein sequence ID" value="MCP1673965.1"/>
    <property type="molecule type" value="Genomic_DNA"/>
</dbReference>
<comment type="caution">
    <text evidence="2">The sequence shown here is derived from an EMBL/GenBank/DDBJ whole genome shotgun (WGS) entry which is preliminary data.</text>
</comment>
<evidence type="ECO:0000313" key="3">
    <source>
        <dbReference type="Proteomes" id="UP001205843"/>
    </source>
</evidence>
<feature type="domain" description="Methyltransferase FkbM" evidence="1">
    <location>
        <begin position="17"/>
        <end position="187"/>
    </location>
</feature>
<dbReference type="GO" id="GO:0008171">
    <property type="term" value="F:O-methyltransferase activity"/>
    <property type="evidence" value="ECO:0007669"/>
    <property type="project" value="TreeGrafter"/>
</dbReference>
<keyword evidence="3" id="KW-1185">Reference proteome</keyword>
<dbReference type="PANTHER" id="PTHR36973:SF4">
    <property type="entry name" value="NODULATION PROTEIN"/>
    <property type="match status" value="1"/>
</dbReference>
<dbReference type="InterPro" id="IPR006342">
    <property type="entry name" value="FkbM_mtfrase"/>
</dbReference>
<proteinExistence type="predicted"/>
<dbReference type="PANTHER" id="PTHR36973">
    <property type="entry name" value="SLL1456 PROTEIN-RELATED"/>
    <property type="match status" value="1"/>
</dbReference>
<keyword evidence="2" id="KW-0489">Methyltransferase</keyword>